<dbReference type="OrthoDB" id="1096764at2"/>
<evidence type="ECO:0000256" key="2">
    <source>
        <dbReference type="ARBA" id="ARBA00022801"/>
    </source>
</evidence>
<dbReference type="InterPro" id="IPR014905">
    <property type="entry name" value="HIRAN"/>
</dbReference>
<evidence type="ECO:0000313" key="4">
    <source>
        <dbReference type="EMBL" id="SHK43039.1"/>
    </source>
</evidence>
<name>A0A1M6SEF6_XYLRU</name>
<evidence type="ECO:0000313" key="5">
    <source>
        <dbReference type="Proteomes" id="UP000184130"/>
    </source>
</evidence>
<organism evidence="4 5">
    <name type="scientific">Xylanibacter ruminicola</name>
    <name type="common">Prevotella ruminicola</name>
    <dbReference type="NCBI Taxonomy" id="839"/>
    <lineage>
        <taxon>Bacteria</taxon>
        <taxon>Pseudomonadati</taxon>
        <taxon>Bacteroidota</taxon>
        <taxon>Bacteroidia</taxon>
        <taxon>Bacteroidales</taxon>
        <taxon>Prevotellaceae</taxon>
        <taxon>Xylanibacter</taxon>
    </lineage>
</organism>
<dbReference type="Pfam" id="PF08797">
    <property type="entry name" value="HIRAN"/>
    <property type="match status" value="1"/>
</dbReference>
<dbReference type="GO" id="GO:0008270">
    <property type="term" value="F:zinc ion binding"/>
    <property type="evidence" value="ECO:0007669"/>
    <property type="project" value="InterPro"/>
</dbReference>
<dbReference type="Proteomes" id="UP000184130">
    <property type="component" value="Unassembled WGS sequence"/>
</dbReference>
<reference evidence="4 5" key="1">
    <citation type="submission" date="2016-11" db="EMBL/GenBank/DDBJ databases">
        <authorList>
            <person name="Jaros S."/>
            <person name="Januszkiewicz K."/>
            <person name="Wedrychowicz H."/>
        </authorList>
    </citation>
    <scope>NUCLEOTIDE SEQUENCE [LARGE SCALE GENOMIC DNA]</scope>
    <source>
        <strain evidence="4 5">KHT3</strain>
    </source>
</reference>
<evidence type="ECO:0000259" key="3">
    <source>
        <dbReference type="SMART" id="SM00910"/>
    </source>
</evidence>
<sequence length="122" mass="14345">MVMKAKKLFFKECHLAGRQYHDVDEVWNELHVGTQLELQRDLDNRHDKNAVAVVYRTVDVDTGIVEEYLLGYIPSGENETIAQLLEMGWEDIFECRISKINPEAHYENQIRLTIRIVKNEKE</sequence>
<accession>A0A1M6SEF6</accession>
<feature type="domain" description="HIRAN" evidence="3">
    <location>
        <begin position="8"/>
        <end position="120"/>
    </location>
</feature>
<dbReference type="SMART" id="SM00910">
    <property type="entry name" value="HIRAN"/>
    <property type="match status" value="1"/>
</dbReference>
<keyword evidence="2" id="KW-0378">Hydrolase</keyword>
<gene>
    <name evidence="4" type="ORF">SAMN05216463_103144</name>
</gene>
<keyword evidence="1" id="KW-0479">Metal-binding</keyword>
<dbReference type="Gene3D" id="3.30.70.2330">
    <property type="match status" value="1"/>
</dbReference>
<proteinExistence type="predicted"/>
<dbReference type="GO" id="GO:0003676">
    <property type="term" value="F:nucleic acid binding"/>
    <property type="evidence" value="ECO:0007669"/>
    <property type="project" value="InterPro"/>
</dbReference>
<protein>
    <submittedName>
        <fullName evidence="4">HIRAN domain-containing protein</fullName>
    </submittedName>
</protein>
<dbReference type="AlphaFoldDB" id="A0A1M6SEF6"/>
<dbReference type="EMBL" id="FRBD01000003">
    <property type="protein sequence ID" value="SHK43039.1"/>
    <property type="molecule type" value="Genomic_DNA"/>
</dbReference>
<evidence type="ECO:0000256" key="1">
    <source>
        <dbReference type="ARBA" id="ARBA00022723"/>
    </source>
</evidence>
<dbReference type="GO" id="GO:0016818">
    <property type="term" value="F:hydrolase activity, acting on acid anhydrides, in phosphorus-containing anhydrides"/>
    <property type="evidence" value="ECO:0007669"/>
    <property type="project" value="InterPro"/>
</dbReference>